<dbReference type="SUPFAM" id="SSF101898">
    <property type="entry name" value="NHL repeat"/>
    <property type="match status" value="1"/>
</dbReference>
<accession>A0A0F6VZQ9</accession>
<reference evidence="4 5" key="1">
    <citation type="submission" date="2015-03" db="EMBL/GenBank/DDBJ databases">
        <title>Genome assembly of Sandaracinus amylolyticus DSM 53668.</title>
        <authorList>
            <person name="Sharma G."/>
            <person name="Subramanian S."/>
        </authorList>
    </citation>
    <scope>NUCLEOTIDE SEQUENCE [LARGE SCALE GENOMIC DNA]</scope>
    <source>
        <strain evidence="4 5">DSM 53668</strain>
    </source>
</reference>
<keyword evidence="5" id="KW-1185">Reference proteome</keyword>
<dbReference type="Proteomes" id="UP000034883">
    <property type="component" value="Chromosome"/>
</dbReference>
<evidence type="ECO:0000313" key="4">
    <source>
        <dbReference type="EMBL" id="AKF03767.1"/>
    </source>
</evidence>
<dbReference type="STRING" id="927083.DB32_000916"/>
<dbReference type="OrthoDB" id="9797664at2"/>
<dbReference type="PANTHER" id="PTHR10009">
    <property type="entry name" value="PROTEIN YELLOW-RELATED"/>
    <property type="match status" value="1"/>
</dbReference>
<dbReference type="PROSITE" id="PS51257">
    <property type="entry name" value="PROKAR_LIPOPROTEIN"/>
    <property type="match status" value="1"/>
</dbReference>
<dbReference type="EMBL" id="CP011125">
    <property type="protein sequence ID" value="AKF03767.1"/>
    <property type="molecule type" value="Genomic_DNA"/>
</dbReference>
<dbReference type="PANTHER" id="PTHR10009:SF18">
    <property type="entry name" value="PROTEIN YELLOW-LIKE PROTEIN"/>
    <property type="match status" value="1"/>
</dbReference>
<dbReference type="GO" id="GO:0005576">
    <property type="term" value="C:extracellular region"/>
    <property type="evidence" value="ECO:0007669"/>
    <property type="project" value="UniProtKB-SubCell"/>
</dbReference>
<dbReference type="Pfam" id="PF03022">
    <property type="entry name" value="MRJP"/>
    <property type="match status" value="1"/>
</dbReference>
<organism evidence="4 5">
    <name type="scientific">Sandaracinus amylolyticus</name>
    <dbReference type="NCBI Taxonomy" id="927083"/>
    <lineage>
        <taxon>Bacteria</taxon>
        <taxon>Pseudomonadati</taxon>
        <taxon>Myxococcota</taxon>
        <taxon>Polyangia</taxon>
        <taxon>Polyangiales</taxon>
        <taxon>Sandaracinaceae</taxon>
        <taxon>Sandaracinus</taxon>
    </lineage>
</organism>
<comment type="subcellular location">
    <subcellularLocation>
        <location evidence="1">Secreted</location>
    </subcellularLocation>
</comment>
<dbReference type="RefSeq" id="WP_053231191.1">
    <property type="nucleotide sequence ID" value="NZ_CP011125.1"/>
</dbReference>
<sequence>MRRSLALSIALSLTACGASPPPPPRPPQESTLELVAESPRRWTGIAIRPEGRVYVSYPRWSDDVPISVAVLDPSGTPIPYPDERWNAWRPGEDPRTHWVAVQSVTVDRERRLWVVDPGNPRFAGVVEGAPKLVVFDDPEDADEPPRTYSFEPPVITPSSYLNDVRVDVSHHHAYLTDSGDGALVIVDLETGLARRVLDGHPSTHAEDITLRIGGQPFAREVHSDGIALDEDGGWLYFQALRGRTLYRVPTEVLRDPSADDATIASRIQVLGETGASDGLEFHDGRVWLSSLEHDAIRTFVPGQGAPEVVVQDARIAWPDSFAIGPQGQMYFTTAQIHLGAAPPDPFRIFRVVTPSP</sequence>
<protein>
    <submittedName>
        <fullName evidence="4">Gluconolactonase</fullName>
    </submittedName>
</protein>
<dbReference type="Gene3D" id="2.120.10.30">
    <property type="entry name" value="TolB, C-terminal domain"/>
    <property type="match status" value="1"/>
</dbReference>
<dbReference type="InterPro" id="IPR017996">
    <property type="entry name" value="MRJP/yellow-related"/>
</dbReference>
<dbReference type="InterPro" id="IPR011042">
    <property type="entry name" value="6-blade_b-propeller_TolB-like"/>
</dbReference>
<evidence type="ECO:0000256" key="1">
    <source>
        <dbReference type="ARBA" id="ARBA00004613"/>
    </source>
</evidence>
<feature type="signal peptide" evidence="3">
    <location>
        <begin position="1"/>
        <end position="17"/>
    </location>
</feature>
<keyword evidence="2" id="KW-0964">Secreted</keyword>
<evidence type="ECO:0000256" key="2">
    <source>
        <dbReference type="ARBA" id="ARBA00022525"/>
    </source>
</evidence>
<gene>
    <name evidence="4" type="ORF">DB32_000916</name>
</gene>
<evidence type="ECO:0000313" key="5">
    <source>
        <dbReference type="Proteomes" id="UP000034883"/>
    </source>
</evidence>
<name>A0A0F6VZQ9_9BACT</name>
<feature type="chain" id="PRO_5002511166" evidence="3">
    <location>
        <begin position="18"/>
        <end position="356"/>
    </location>
</feature>
<dbReference type="KEGG" id="samy:DB32_000916"/>
<evidence type="ECO:0000256" key="3">
    <source>
        <dbReference type="SAM" id="SignalP"/>
    </source>
</evidence>
<dbReference type="AlphaFoldDB" id="A0A0F6VZQ9"/>
<keyword evidence="3" id="KW-0732">Signal</keyword>
<proteinExistence type="predicted"/>